<sequence length="78" mass="8806">MATVVSLCTSRREAPTFYRKKLPCQYDGYYLCLPLGEAFALLIGSSGMAECGADNRITHRLDFGRQSPRRHSLKPARR</sequence>
<evidence type="ECO:0000313" key="1">
    <source>
        <dbReference type="EMBL" id="MBW0486205.1"/>
    </source>
</evidence>
<comment type="caution">
    <text evidence="1">The sequence shown here is derived from an EMBL/GenBank/DDBJ whole genome shotgun (WGS) entry which is preliminary data.</text>
</comment>
<protein>
    <submittedName>
        <fullName evidence="1">Uncharacterized protein</fullName>
    </submittedName>
</protein>
<name>A0A9Q3H1N8_9BASI</name>
<dbReference type="Proteomes" id="UP000765509">
    <property type="component" value="Unassembled WGS sequence"/>
</dbReference>
<reference evidence="1" key="1">
    <citation type="submission" date="2021-03" db="EMBL/GenBank/DDBJ databases">
        <title>Draft genome sequence of rust myrtle Austropuccinia psidii MF-1, a brazilian biotype.</title>
        <authorList>
            <person name="Quecine M.C."/>
            <person name="Pachon D.M.R."/>
            <person name="Bonatelli M.L."/>
            <person name="Correr F.H."/>
            <person name="Franceschini L.M."/>
            <person name="Leite T.F."/>
            <person name="Margarido G.R.A."/>
            <person name="Almeida C.A."/>
            <person name="Ferrarezi J.A."/>
            <person name="Labate C.A."/>
        </authorList>
    </citation>
    <scope>NUCLEOTIDE SEQUENCE</scope>
    <source>
        <strain evidence="1">MF-1</strain>
    </source>
</reference>
<dbReference type="AlphaFoldDB" id="A0A9Q3H1N8"/>
<gene>
    <name evidence="1" type="ORF">O181_025920</name>
</gene>
<organism evidence="1 2">
    <name type="scientific">Austropuccinia psidii MF-1</name>
    <dbReference type="NCBI Taxonomy" id="1389203"/>
    <lineage>
        <taxon>Eukaryota</taxon>
        <taxon>Fungi</taxon>
        <taxon>Dikarya</taxon>
        <taxon>Basidiomycota</taxon>
        <taxon>Pucciniomycotina</taxon>
        <taxon>Pucciniomycetes</taxon>
        <taxon>Pucciniales</taxon>
        <taxon>Sphaerophragmiaceae</taxon>
        <taxon>Austropuccinia</taxon>
    </lineage>
</organism>
<dbReference type="EMBL" id="AVOT02008527">
    <property type="protein sequence ID" value="MBW0486205.1"/>
    <property type="molecule type" value="Genomic_DNA"/>
</dbReference>
<accession>A0A9Q3H1N8</accession>
<keyword evidence="2" id="KW-1185">Reference proteome</keyword>
<evidence type="ECO:0000313" key="2">
    <source>
        <dbReference type="Proteomes" id="UP000765509"/>
    </source>
</evidence>
<proteinExistence type="predicted"/>